<keyword evidence="1" id="KW-0472">Membrane</keyword>
<accession>A0A0N4XZ09</accession>
<dbReference type="Proteomes" id="UP000271162">
    <property type="component" value="Unassembled WGS sequence"/>
</dbReference>
<evidence type="ECO:0000313" key="2">
    <source>
        <dbReference type="EMBL" id="VDL71956.1"/>
    </source>
</evidence>
<keyword evidence="1" id="KW-1133">Transmembrane helix</keyword>
<dbReference type="AlphaFoldDB" id="A0A0N4XZ09"/>
<evidence type="ECO:0000256" key="1">
    <source>
        <dbReference type="SAM" id="Phobius"/>
    </source>
</evidence>
<keyword evidence="1" id="KW-0812">Transmembrane</keyword>
<name>A0A0N4XZ09_NIPBR</name>
<gene>
    <name evidence="2" type="ORF">NBR_LOCUS8367</name>
</gene>
<dbReference type="EMBL" id="UYSL01019996">
    <property type="protein sequence ID" value="VDL71956.1"/>
    <property type="molecule type" value="Genomic_DNA"/>
</dbReference>
<reference evidence="4" key="1">
    <citation type="submission" date="2017-02" db="UniProtKB">
        <authorList>
            <consortium name="WormBaseParasite"/>
        </authorList>
    </citation>
    <scope>IDENTIFICATION</scope>
</reference>
<sequence>MQIYCFHLHIQTQAEEEQQFTLTDEEKEYLDWAIARNIFIMILLMVVICVSGYFSVLNDILFSAEDQEVSGNQIGSLCTEHDIGQVSSHLRSELHVAYDGIECGEEERCFCRDGYVLVSVYDHSLGCSKPDDCS</sequence>
<proteinExistence type="predicted"/>
<evidence type="ECO:0000313" key="4">
    <source>
        <dbReference type="WBParaSite" id="NBR_0000836601-mRNA-1"/>
    </source>
</evidence>
<evidence type="ECO:0000313" key="3">
    <source>
        <dbReference type="Proteomes" id="UP000271162"/>
    </source>
</evidence>
<organism evidence="4">
    <name type="scientific">Nippostrongylus brasiliensis</name>
    <name type="common">Rat hookworm</name>
    <dbReference type="NCBI Taxonomy" id="27835"/>
    <lineage>
        <taxon>Eukaryota</taxon>
        <taxon>Metazoa</taxon>
        <taxon>Ecdysozoa</taxon>
        <taxon>Nematoda</taxon>
        <taxon>Chromadorea</taxon>
        <taxon>Rhabditida</taxon>
        <taxon>Rhabditina</taxon>
        <taxon>Rhabditomorpha</taxon>
        <taxon>Strongyloidea</taxon>
        <taxon>Heligmosomidae</taxon>
        <taxon>Nippostrongylus</taxon>
    </lineage>
</organism>
<feature type="transmembrane region" description="Helical" evidence="1">
    <location>
        <begin position="38"/>
        <end position="57"/>
    </location>
</feature>
<protein>
    <submittedName>
        <fullName evidence="4">T-cell surface glycoprotein CD3 zeta chain</fullName>
    </submittedName>
</protein>
<dbReference type="WBParaSite" id="NBR_0000836601-mRNA-1">
    <property type="protein sequence ID" value="NBR_0000836601-mRNA-1"/>
    <property type="gene ID" value="NBR_0000836601"/>
</dbReference>
<reference evidence="2 3" key="2">
    <citation type="submission" date="2018-11" db="EMBL/GenBank/DDBJ databases">
        <authorList>
            <consortium name="Pathogen Informatics"/>
        </authorList>
    </citation>
    <scope>NUCLEOTIDE SEQUENCE [LARGE SCALE GENOMIC DNA]</scope>
</reference>
<keyword evidence="3" id="KW-1185">Reference proteome</keyword>